<reference evidence="19 20" key="1">
    <citation type="journal article" date="2010" name="Int. J. Syst. Evol. Microbiol.">
        <title>Bacillus horneckiae sp. nov., isolated from a spacecraft-assembly clean room.</title>
        <authorList>
            <person name="Vaishampayan P."/>
            <person name="Probst A."/>
            <person name="Krishnamurthi S."/>
            <person name="Ghosh S."/>
            <person name="Osman S."/>
            <person name="McDowall A."/>
            <person name="Ruckmani A."/>
            <person name="Mayilraj S."/>
            <person name="Venkateswaran K."/>
        </authorList>
    </citation>
    <scope>NUCLEOTIDE SEQUENCE [LARGE SCALE GENOMIC DNA]</scope>
    <source>
        <strain evidence="20">1PO1SC</strain>
    </source>
</reference>
<feature type="transmembrane region" description="Helical" evidence="14">
    <location>
        <begin position="376"/>
        <end position="398"/>
    </location>
</feature>
<dbReference type="InterPro" id="IPR001516">
    <property type="entry name" value="Proton_antipo_N"/>
</dbReference>
<keyword evidence="6 13" id="KW-0812">Transmembrane</keyword>
<feature type="transmembrane region" description="Helical" evidence="14">
    <location>
        <begin position="720"/>
        <end position="739"/>
    </location>
</feature>
<comment type="similarity">
    <text evidence="2">Belongs to the CPA3 antiporters (TC 2.A.63) subunit A family.</text>
</comment>
<dbReference type="Pfam" id="PF00361">
    <property type="entry name" value="Proton_antipo_M"/>
    <property type="match status" value="1"/>
</dbReference>
<dbReference type="NCBIfam" id="TIGR00940">
    <property type="entry name" value="2a6301s01"/>
    <property type="match status" value="1"/>
</dbReference>
<accession>A0A2N0ZAV4</accession>
<dbReference type="InterPro" id="IPR050616">
    <property type="entry name" value="CPA3_Na-H_Antiporter_A"/>
</dbReference>
<evidence type="ECO:0000256" key="1">
    <source>
        <dbReference type="ARBA" id="ARBA00004651"/>
    </source>
</evidence>
<feature type="transmembrane region" description="Helical" evidence="14">
    <location>
        <begin position="32"/>
        <end position="50"/>
    </location>
</feature>
<keyword evidence="4" id="KW-0050">Antiport</keyword>
<keyword evidence="9" id="KW-0915">Sodium</keyword>
<evidence type="ECO:0000256" key="6">
    <source>
        <dbReference type="ARBA" id="ARBA00022692"/>
    </source>
</evidence>
<dbReference type="GO" id="GO:0006814">
    <property type="term" value="P:sodium ion transport"/>
    <property type="evidence" value="ECO:0007669"/>
    <property type="project" value="UniProtKB-KW"/>
</dbReference>
<dbReference type="Pfam" id="PF13244">
    <property type="entry name" value="MbhD"/>
    <property type="match status" value="1"/>
</dbReference>
<feature type="domain" description="NADH:quinone oxidoreductase/Mrp antiporter transmembrane" evidence="15">
    <location>
        <begin position="130"/>
        <end position="423"/>
    </location>
</feature>
<feature type="domain" description="NADH-Ubiquinone oxidoreductase (complex I) chain 5 N-terminal" evidence="16">
    <location>
        <begin position="66"/>
        <end position="113"/>
    </location>
</feature>
<dbReference type="GO" id="GO:1902600">
    <property type="term" value="P:proton transmembrane transport"/>
    <property type="evidence" value="ECO:0007669"/>
    <property type="project" value="UniProtKB-KW"/>
</dbReference>
<feature type="domain" description="MrpA C-terminal/MbhD" evidence="17">
    <location>
        <begin position="639"/>
        <end position="703"/>
    </location>
</feature>
<feature type="transmembrane region" description="Helical" evidence="14">
    <location>
        <begin position="781"/>
        <end position="799"/>
    </location>
</feature>
<feature type="transmembrane region" description="Helical" evidence="14">
    <location>
        <begin position="657"/>
        <end position="674"/>
    </location>
</feature>
<evidence type="ECO:0000313" key="20">
    <source>
        <dbReference type="Proteomes" id="UP000233343"/>
    </source>
</evidence>
<dbReference type="AlphaFoldDB" id="A0A2N0ZAV4"/>
<dbReference type="GO" id="GO:0015297">
    <property type="term" value="F:antiporter activity"/>
    <property type="evidence" value="ECO:0007669"/>
    <property type="project" value="UniProtKB-KW"/>
</dbReference>
<evidence type="ECO:0000256" key="11">
    <source>
        <dbReference type="ARBA" id="ARBA00023136"/>
    </source>
</evidence>
<protein>
    <submittedName>
        <fullName evidence="19">Na+/H+ antiporter subunit A</fullName>
    </submittedName>
</protein>
<feature type="transmembrane region" description="Helical" evidence="14">
    <location>
        <begin position="6"/>
        <end position="25"/>
    </location>
</feature>
<keyword evidence="12" id="KW-0739">Sodium transport</keyword>
<dbReference type="Proteomes" id="UP000233343">
    <property type="component" value="Unassembled WGS sequence"/>
</dbReference>
<evidence type="ECO:0000256" key="13">
    <source>
        <dbReference type="RuleBase" id="RU000320"/>
    </source>
</evidence>
<comment type="caution">
    <text evidence="19">The sequence shown here is derived from an EMBL/GenBank/DDBJ whole genome shotgun (WGS) entry which is preliminary data.</text>
</comment>
<feature type="transmembrane region" description="Helical" evidence="14">
    <location>
        <begin position="244"/>
        <end position="262"/>
    </location>
</feature>
<comment type="subcellular location">
    <subcellularLocation>
        <location evidence="1">Cell membrane</location>
        <topology evidence="1">Multi-pass membrane protein</topology>
    </subcellularLocation>
    <subcellularLocation>
        <location evidence="13">Membrane</location>
        <topology evidence="13">Multi-pass membrane protein</topology>
    </subcellularLocation>
</comment>
<evidence type="ECO:0000256" key="3">
    <source>
        <dbReference type="ARBA" id="ARBA00022448"/>
    </source>
</evidence>
<evidence type="ECO:0000256" key="2">
    <source>
        <dbReference type="ARBA" id="ARBA00008483"/>
    </source>
</evidence>
<dbReference type="EMBL" id="PISD01000062">
    <property type="protein sequence ID" value="PKG26629.1"/>
    <property type="molecule type" value="Genomic_DNA"/>
</dbReference>
<dbReference type="InterPro" id="IPR005663">
    <property type="entry name" value="MrpA/MnhA1/PhaAB"/>
</dbReference>
<feature type="transmembrane region" description="Helical" evidence="14">
    <location>
        <begin position="274"/>
        <end position="291"/>
    </location>
</feature>
<feature type="transmembrane region" description="Helical" evidence="14">
    <location>
        <begin position="597"/>
        <end position="619"/>
    </location>
</feature>
<evidence type="ECO:0000259" key="17">
    <source>
        <dbReference type="Pfam" id="PF13244"/>
    </source>
</evidence>
<keyword evidence="7" id="KW-0375">Hydrogen ion transport</keyword>
<dbReference type="RefSeq" id="WP_083957184.1">
    <property type="nucleotide sequence ID" value="NZ_JAMAUX010000005.1"/>
</dbReference>
<evidence type="ECO:0000256" key="9">
    <source>
        <dbReference type="ARBA" id="ARBA00023053"/>
    </source>
</evidence>
<dbReference type="PRINTS" id="PR01434">
    <property type="entry name" value="NADHDHGNASE5"/>
</dbReference>
<evidence type="ECO:0000259" key="18">
    <source>
        <dbReference type="Pfam" id="PF20501"/>
    </source>
</evidence>
<dbReference type="InterPro" id="IPR046806">
    <property type="entry name" value="MrpA_C/MbhE"/>
</dbReference>
<evidence type="ECO:0000256" key="12">
    <source>
        <dbReference type="ARBA" id="ARBA00023201"/>
    </source>
</evidence>
<dbReference type="InterPro" id="IPR025383">
    <property type="entry name" value="MrpA_C/MbhD"/>
</dbReference>
<keyword evidence="10" id="KW-0406">Ion transport</keyword>
<dbReference type="PRINTS" id="PR01435">
    <property type="entry name" value="NPOXDRDTASE5"/>
</dbReference>
<feature type="transmembrane region" description="Helical" evidence="14">
    <location>
        <begin position="303"/>
        <end position="329"/>
    </location>
</feature>
<feature type="transmembrane region" description="Helical" evidence="14">
    <location>
        <begin position="631"/>
        <end position="650"/>
    </location>
</feature>
<feature type="transmembrane region" description="Helical" evidence="14">
    <location>
        <begin position="432"/>
        <end position="454"/>
    </location>
</feature>
<feature type="transmembrane region" description="Helical" evidence="14">
    <location>
        <begin position="204"/>
        <end position="223"/>
    </location>
</feature>
<evidence type="ECO:0000256" key="10">
    <source>
        <dbReference type="ARBA" id="ARBA00023065"/>
    </source>
</evidence>
<dbReference type="Pfam" id="PF00662">
    <property type="entry name" value="Proton_antipo_N"/>
    <property type="match status" value="1"/>
</dbReference>
<evidence type="ECO:0000259" key="16">
    <source>
        <dbReference type="Pfam" id="PF00662"/>
    </source>
</evidence>
<sequence>MSLLHIMILIPFIFAIFVPLLYKLFNSRIHTGWFVLIIPVVIFIYLLRFIPGISSGEAAYQSLNWIPSFGINFDAYVDGLGLVFGLLITGIGALVILYSIYYLSKEKEALHNFYVYLLMFMGAMLGLVFSDNILVLYVFWELTSISSFLLIAYWYQREKSRYGAQKSMLITIFGGLAMLSGFIMLSMMTDTYSIREMFTQVDTITGHSLFIPAMILVLIGAFTKSAQFPFSIWLPDAMEAPTPISAYLHSATMVKAGIYLVARFTPVFGGTSEWFWLVSGIGLITLLYGSVNAVRQTDLKGLLAYSTISQLGLIMSLLGIGSAALYFGYGDEADLYAAAITAAIFHMINHSTFKGALFMVVGIVDHETGTRDIRRLGGLMTIMPITFTVAVIGAFSMAGLPPFNGFLSKEMFFASVVDVSNLTEFNMDTFGILFPIIAWVASVFTFIYSMILVFKTFRGKYKPERLEKKAHEAPIGMLISPIILASLVVIFFFFPNMIGDYLLKPSVAAVLPAIAENSIMDMYITPWHGWNTELFMTIGVIALGTLMYISLRKWAGIYRMYPQSITLNAIYNSALDKAQSWSASLTDKYMTGYIRDYIAYLFGFFILFVGGTLIVTNSISFDASNNAPVNFYEIALMVAMIVAAFTVLLAKSRLTAIISLGVLGYLVSMFFVIFRAPDLALTQLVVETVTTALFLLCFYHLPRFKEQVHKEKKGVPFKPLNLIISIGVGVVVTLFALSANGTRLFEPIAGFYEDSYKLAGAKNIVNAILVDFRGIDTMLEIFVLCIAALSVYTLVKLGLSRREK</sequence>
<proteinExistence type="inferred from homology"/>
<feature type="transmembrane region" description="Helical" evidence="14">
    <location>
        <begin position="680"/>
        <end position="699"/>
    </location>
</feature>
<feature type="transmembrane region" description="Helical" evidence="14">
    <location>
        <begin position="135"/>
        <end position="155"/>
    </location>
</feature>
<dbReference type="GO" id="GO:0005886">
    <property type="term" value="C:plasma membrane"/>
    <property type="evidence" value="ECO:0007669"/>
    <property type="project" value="UniProtKB-SubCell"/>
</dbReference>
<feature type="domain" description="MrpA C-terminal/MbhE" evidence="18">
    <location>
        <begin position="722"/>
        <end position="796"/>
    </location>
</feature>
<keyword evidence="8 14" id="KW-1133">Transmembrane helix</keyword>
<dbReference type="PANTHER" id="PTHR43373">
    <property type="entry name" value="NA(+)/H(+) ANTIPORTER SUBUNIT"/>
    <property type="match status" value="1"/>
</dbReference>
<dbReference type="InterPro" id="IPR001750">
    <property type="entry name" value="ND/Mrp_TM"/>
</dbReference>
<dbReference type="NCBIfam" id="NF009285">
    <property type="entry name" value="PRK12645.1"/>
    <property type="match status" value="1"/>
</dbReference>
<organism evidence="19 20">
    <name type="scientific">Cytobacillus horneckiae</name>
    <dbReference type="NCBI Taxonomy" id="549687"/>
    <lineage>
        <taxon>Bacteria</taxon>
        <taxon>Bacillati</taxon>
        <taxon>Bacillota</taxon>
        <taxon>Bacilli</taxon>
        <taxon>Bacillales</taxon>
        <taxon>Bacillaceae</taxon>
        <taxon>Cytobacillus</taxon>
    </lineage>
</organism>
<keyword evidence="20" id="KW-1185">Reference proteome</keyword>
<evidence type="ECO:0000256" key="7">
    <source>
        <dbReference type="ARBA" id="ARBA00022781"/>
    </source>
</evidence>
<dbReference type="PANTHER" id="PTHR43373:SF1">
    <property type="entry name" value="NA(+)_H(+) ANTIPORTER SUBUNIT A"/>
    <property type="match status" value="1"/>
</dbReference>
<evidence type="ECO:0000259" key="15">
    <source>
        <dbReference type="Pfam" id="PF00361"/>
    </source>
</evidence>
<keyword evidence="3" id="KW-0813">Transport</keyword>
<evidence type="ECO:0000256" key="5">
    <source>
        <dbReference type="ARBA" id="ARBA00022475"/>
    </source>
</evidence>
<feature type="transmembrane region" description="Helical" evidence="14">
    <location>
        <begin position="335"/>
        <end position="364"/>
    </location>
</feature>
<keyword evidence="11 14" id="KW-0472">Membrane</keyword>
<dbReference type="Pfam" id="PF20501">
    <property type="entry name" value="MbhE"/>
    <property type="match status" value="1"/>
</dbReference>
<evidence type="ECO:0000256" key="8">
    <source>
        <dbReference type="ARBA" id="ARBA00022989"/>
    </source>
</evidence>
<gene>
    <name evidence="19" type="ORF">CWS20_22930</name>
</gene>
<keyword evidence="5" id="KW-1003">Cell membrane</keyword>
<evidence type="ECO:0000256" key="4">
    <source>
        <dbReference type="ARBA" id="ARBA00022449"/>
    </source>
</evidence>
<evidence type="ECO:0000313" key="19">
    <source>
        <dbReference type="EMBL" id="PKG26629.1"/>
    </source>
</evidence>
<feature type="transmembrane region" description="Helical" evidence="14">
    <location>
        <begin position="113"/>
        <end position="129"/>
    </location>
</feature>
<feature type="transmembrane region" description="Helical" evidence="14">
    <location>
        <begin position="534"/>
        <end position="551"/>
    </location>
</feature>
<evidence type="ECO:0000256" key="14">
    <source>
        <dbReference type="SAM" id="Phobius"/>
    </source>
</evidence>
<feature type="transmembrane region" description="Helical" evidence="14">
    <location>
        <begin position="475"/>
        <end position="494"/>
    </location>
</feature>
<name>A0A2N0ZAV4_9BACI</name>
<feature type="transmembrane region" description="Helical" evidence="14">
    <location>
        <begin position="79"/>
        <end position="101"/>
    </location>
</feature>
<feature type="transmembrane region" description="Helical" evidence="14">
    <location>
        <begin position="167"/>
        <end position="184"/>
    </location>
</feature>